<comment type="caution">
    <text evidence="2">The sequence shown here is derived from an EMBL/GenBank/DDBJ whole genome shotgun (WGS) entry which is preliminary data.</text>
</comment>
<reference evidence="2" key="1">
    <citation type="submission" date="2021-02" db="EMBL/GenBank/DDBJ databases">
        <authorList>
            <person name="Dougan E. K."/>
            <person name="Rhodes N."/>
            <person name="Thang M."/>
            <person name="Chan C."/>
        </authorList>
    </citation>
    <scope>NUCLEOTIDE SEQUENCE</scope>
</reference>
<sequence length="237" mass="25802">MASLCLLQQRGRKLVQDVGSEAVAVTSHAEHVLHMSAVELIGSGHLLEAIGDSFSSVTILLSVGCLLLPVLLEALSCKTGDVFSSGRRALRVVWLGQWILATIDMTILTPISYDLVRQLGYGAVSSGFMLSAPQVLQPLGAILSRFITEGRSYTFLRRFIIGSLYVQAVLTWALVPVLHRCGAWSSEIVLGSTILLRSCGGWMGNWESYTMSVNTPFCFKTLVVFVAYAARSTFQEP</sequence>
<feature type="transmembrane region" description="Helical" evidence="1">
    <location>
        <begin position="155"/>
        <end position="175"/>
    </location>
</feature>
<evidence type="ECO:0000313" key="2">
    <source>
        <dbReference type="EMBL" id="CAE7041342.1"/>
    </source>
</evidence>
<keyword evidence="3" id="KW-1185">Reference proteome</keyword>
<keyword evidence="1" id="KW-0472">Membrane</keyword>
<feature type="transmembrane region" description="Helical" evidence="1">
    <location>
        <begin position="211"/>
        <end position="230"/>
    </location>
</feature>
<keyword evidence="1" id="KW-1133">Transmembrane helix</keyword>
<proteinExistence type="predicted"/>
<feature type="transmembrane region" description="Helical" evidence="1">
    <location>
        <begin position="119"/>
        <end position="143"/>
    </location>
</feature>
<keyword evidence="1" id="KW-0812">Transmembrane</keyword>
<feature type="transmembrane region" description="Helical" evidence="1">
    <location>
        <begin position="92"/>
        <end position="113"/>
    </location>
</feature>
<dbReference type="EMBL" id="CAJNDS010000302">
    <property type="protein sequence ID" value="CAE7041342.1"/>
    <property type="molecule type" value="Genomic_DNA"/>
</dbReference>
<accession>A0A812IM59</accession>
<evidence type="ECO:0000256" key="1">
    <source>
        <dbReference type="SAM" id="Phobius"/>
    </source>
</evidence>
<name>A0A812IM59_9DINO</name>
<gene>
    <name evidence="2" type="ORF">SNAT2548_LOCUS4877</name>
</gene>
<dbReference type="AlphaFoldDB" id="A0A812IM59"/>
<feature type="transmembrane region" description="Helical" evidence="1">
    <location>
        <begin position="53"/>
        <end position="72"/>
    </location>
</feature>
<dbReference type="Proteomes" id="UP000604046">
    <property type="component" value="Unassembled WGS sequence"/>
</dbReference>
<organism evidence="2 3">
    <name type="scientific">Symbiodinium natans</name>
    <dbReference type="NCBI Taxonomy" id="878477"/>
    <lineage>
        <taxon>Eukaryota</taxon>
        <taxon>Sar</taxon>
        <taxon>Alveolata</taxon>
        <taxon>Dinophyceae</taxon>
        <taxon>Suessiales</taxon>
        <taxon>Symbiodiniaceae</taxon>
        <taxon>Symbiodinium</taxon>
    </lineage>
</organism>
<evidence type="ECO:0000313" key="3">
    <source>
        <dbReference type="Proteomes" id="UP000604046"/>
    </source>
</evidence>
<protein>
    <submittedName>
        <fullName evidence="2">Uncharacterized protein</fullName>
    </submittedName>
</protein>